<keyword evidence="2 5" id="KW-0812">Transmembrane</keyword>
<dbReference type="AlphaFoldDB" id="A0A1Y1RXU0"/>
<reference evidence="7 8" key="1">
    <citation type="submission" date="2017-03" db="EMBL/GenBank/DDBJ databases">
        <title>Draft Genome sequence of Marispirochaeta sp. strain JC444.</title>
        <authorList>
            <person name="Shivani Y."/>
            <person name="Subhash Y."/>
            <person name="Sasikala C."/>
            <person name="Ramana C."/>
        </authorList>
    </citation>
    <scope>NUCLEOTIDE SEQUENCE [LARGE SCALE GENOMIC DNA]</scope>
    <source>
        <strain evidence="7 8">JC444</strain>
    </source>
</reference>
<feature type="transmembrane region" description="Helical" evidence="5">
    <location>
        <begin position="197"/>
        <end position="223"/>
    </location>
</feature>
<feature type="transmembrane region" description="Helical" evidence="5">
    <location>
        <begin position="45"/>
        <end position="67"/>
    </location>
</feature>
<evidence type="ECO:0000256" key="2">
    <source>
        <dbReference type="ARBA" id="ARBA00022692"/>
    </source>
</evidence>
<dbReference type="PANTHER" id="PTHR43021:SF2">
    <property type="entry name" value="CATION_H+ EXCHANGER DOMAIN-CONTAINING PROTEIN"/>
    <property type="match status" value="1"/>
</dbReference>
<feature type="transmembrane region" description="Helical" evidence="5">
    <location>
        <begin position="379"/>
        <end position="399"/>
    </location>
</feature>
<comment type="subcellular location">
    <subcellularLocation>
        <location evidence="1">Membrane</location>
        <topology evidence="1">Multi-pass membrane protein</topology>
    </subcellularLocation>
</comment>
<dbReference type="InterPro" id="IPR006153">
    <property type="entry name" value="Cation/H_exchanger_TM"/>
</dbReference>
<evidence type="ECO:0000313" key="7">
    <source>
        <dbReference type="EMBL" id="ORC35139.1"/>
    </source>
</evidence>
<gene>
    <name evidence="7" type="ORF">B4O97_10435</name>
</gene>
<dbReference type="EMBL" id="MWQY01000010">
    <property type="protein sequence ID" value="ORC35139.1"/>
    <property type="molecule type" value="Genomic_DNA"/>
</dbReference>
<sequence length="416" mass="44288">MQTLISFLVEFRDLMSNHALFTLGMLLVIGYFTGKLASLFRLPEITGFIVAGLIMGETVTGIVPHHMGENLKIVTEVALGLIALTIGGEFYWVKLKRVGKEVVIITIVQLLASFGAVVFGMTLLGFDLPYALMLGAIASATAPAATVAIVQSLRATGLFVDYLYGVVALDDAGAVILFGLSFAMASGLLGVSGADHGAVLVIIHALGEVLLSLAAGAVAGFLIHRFTRKKSSNEIMIISLGFVFLATAVSVIFELSPLMTNMAAGAVIINLSPSNHRIFRILEPLTPPIYALFFVIAGTELQPAILIQTKILLLGGGYILFRALGKYSGVYFGSLLGKVRGTIRTYLGFCMLPQAGVAIGLVLMIQASPLVSYLPPEQIVIIDTMVNIILLSVFINELIGPPISKYALIRGNEMEA</sequence>
<feature type="transmembrane region" description="Helical" evidence="5">
    <location>
        <begin position="130"/>
        <end position="150"/>
    </location>
</feature>
<dbReference type="RefSeq" id="WP_083050630.1">
    <property type="nucleotide sequence ID" value="NZ_CAXXQO010000003.1"/>
</dbReference>
<organism evidence="7 8">
    <name type="scientific">Marispirochaeta aestuarii</name>
    <dbReference type="NCBI Taxonomy" id="1963862"/>
    <lineage>
        <taxon>Bacteria</taxon>
        <taxon>Pseudomonadati</taxon>
        <taxon>Spirochaetota</taxon>
        <taxon>Spirochaetia</taxon>
        <taxon>Spirochaetales</taxon>
        <taxon>Spirochaetaceae</taxon>
        <taxon>Marispirochaeta</taxon>
    </lineage>
</organism>
<evidence type="ECO:0000256" key="5">
    <source>
        <dbReference type="SAM" id="Phobius"/>
    </source>
</evidence>
<keyword evidence="3 5" id="KW-1133">Transmembrane helix</keyword>
<dbReference type="STRING" id="1963862.B4O97_10435"/>
<name>A0A1Y1RXU0_9SPIO</name>
<feature type="transmembrane region" description="Helical" evidence="5">
    <location>
        <begin position="235"/>
        <end position="253"/>
    </location>
</feature>
<proteinExistence type="predicted"/>
<feature type="transmembrane region" description="Helical" evidence="5">
    <location>
        <begin position="15"/>
        <end position="33"/>
    </location>
</feature>
<dbReference type="Gene3D" id="1.20.1530.20">
    <property type="match status" value="1"/>
</dbReference>
<dbReference type="InterPro" id="IPR038770">
    <property type="entry name" value="Na+/solute_symporter_sf"/>
</dbReference>
<feature type="transmembrane region" description="Helical" evidence="5">
    <location>
        <begin position="346"/>
        <end position="367"/>
    </location>
</feature>
<evidence type="ECO:0000256" key="1">
    <source>
        <dbReference type="ARBA" id="ARBA00004141"/>
    </source>
</evidence>
<dbReference type="Proteomes" id="UP000192343">
    <property type="component" value="Unassembled WGS sequence"/>
</dbReference>
<accession>A0A1Y1RXU0</accession>
<feature type="transmembrane region" description="Helical" evidence="5">
    <location>
        <begin position="305"/>
        <end position="325"/>
    </location>
</feature>
<dbReference type="Pfam" id="PF00999">
    <property type="entry name" value="Na_H_Exchanger"/>
    <property type="match status" value="1"/>
</dbReference>
<dbReference type="OrthoDB" id="9778229at2"/>
<dbReference type="GO" id="GO:1902600">
    <property type="term" value="P:proton transmembrane transport"/>
    <property type="evidence" value="ECO:0007669"/>
    <property type="project" value="InterPro"/>
</dbReference>
<feature type="transmembrane region" description="Helical" evidence="5">
    <location>
        <begin position="162"/>
        <end position="185"/>
    </location>
</feature>
<dbReference type="GO" id="GO:0016020">
    <property type="term" value="C:membrane"/>
    <property type="evidence" value="ECO:0007669"/>
    <property type="project" value="UniProtKB-SubCell"/>
</dbReference>
<feature type="transmembrane region" description="Helical" evidence="5">
    <location>
        <begin position="73"/>
        <end position="93"/>
    </location>
</feature>
<evidence type="ECO:0000256" key="4">
    <source>
        <dbReference type="ARBA" id="ARBA00023136"/>
    </source>
</evidence>
<evidence type="ECO:0000256" key="3">
    <source>
        <dbReference type="ARBA" id="ARBA00022989"/>
    </source>
</evidence>
<dbReference type="GO" id="GO:0015297">
    <property type="term" value="F:antiporter activity"/>
    <property type="evidence" value="ECO:0007669"/>
    <property type="project" value="InterPro"/>
</dbReference>
<keyword evidence="8" id="KW-1185">Reference proteome</keyword>
<dbReference type="PANTHER" id="PTHR43021">
    <property type="entry name" value="NA(+)/H(+) ANTIPORTER-RELATED"/>
    <property type="match status" value="1"/>
</dbReference>
<protein>
    <recommendedName>
        <fullName evidence="6">Cation/H+ exchanger transmembrane domain-containing protein</fullName>
    </recommendedName>
</protein>
<evidence type="ECO:0000259" key="6">
    <source>
        <dbReference type="Pfam" id="PF00999"/>
    </source>
</evidence>
<feature type="domain" description="Cation/H+ exchanger transmembrane" evidence="6">
    <location>
        <begin position="28"/>
        <end position="401"/>
    </location>
</feature>
<keyword evidence="4 5" id="KW-0472">Membrane</keyword>
<feature type="transmembrane region" description="Helical" evidence="5">
    <location>
        <begin position="102"/>
        <end position="124"/>
    </location>
</feature>
<evidence type="ECO:0000313" key="8">
    <source>
        <dbReference type="Proteomes" id="UP000192343"/>
    </source>
</evidence>
<comment type="caution">
    <text evidence="7">The sequence shown here is derived from an EMBL/GenBank/DDBJ whole genome shotgun (WGS) entry which is preliminary data.</text>
</comment>